<dbReference type="RefSeq" id="WP_012853980.1">
    <property type="nucleotide sequence ID" value="NC_013510.1"/>
</dbReference>
<keyword evidence="2" id="KW-0269">Exonuclease</keyword>
<sequence>MSATTAQAAPRPARQIHDIQGRGHISPFLGKKVTRIPGVVTATAENGFWMQGTSPDEDPGTSEGIFVFTRTRPRVTVGDEVQVSGTVNEFRPGGPKSANLSRTEIDSSSITVRRHGAPLPAPTVLGPGGRRPPGEVIDDDVRGDVEKSGKYQPGRDGLDFYESLEGMLVAVDDAVAVGPRSEFGEIPVLPAGGQGAGMRSARGGIVARAKDANPERIILDDALQPLPPMNVADRLPGRTLGVLDYSYGDYKLLVLSVPAVRGGGLTRTRTRPQRPDELAVATVALDGLDPGDPPQRFAAIADQIVTALAAPDLVTVTGLQDNSGSDDDGTVAADQTVAQLLAAISAAGGPGYDWRSIDPLDGADGGESGGNIRTGFLFRTDRGLRFVDRPGGTATAPVEAVPDGAREAALSISPGRVAPQHPAWRQARKPLAGEFRWRGRRLIAIANHWTARGADDSLYARFQPPRRPSEASHAEQAKVLAGFVRKLRRAGPGTGVIVTGGLNSYGHSRALRTLTDRTGLRDLVAELPRKERYTVISAGNGHDPDHILVNRALAELPHEIEAVRLNAEFADRVSEHDPLVLRLRTG</sequence>
<dbReference type="PANTHER" id="PTHR42834">
    <property type="entry name" value="ENDONUCLEASE/EXONUCLEASE/PHOSPHATASE FAMILY PROTEIN (AFU_ORTHOLOGUE AFUA_3G09210)"/>
    <property type="match status" value="1"/>
</dbReference>
<dbReference type="InterPro" id="IPR036691">
    <property type="entry name" value="Endo/exonu/phosph_ase_sf"/>
</dbReference>
<protein>
    <submittedName>
        <fullName evidence="2">Endonuclease/exonuclease/phosphatase family protein</fullName>
    </submittedName>
</protein>
<feature type="compositionally biased region" description="Basic and acidic residues" evidence="1">
    <location>
        <begin position="139"/>
        <end position="149"/>
    </location>
</feature>
<dbReference type="OrthoDB" id="1016457at2"/>
<keyword evidence="2" id="KW-0378">Hydrolase</keyword>
<accession>D1ACD7</accession>
<name>D1ACD7_THECD</name>
<dbReference type="CDD" id="cd04486">
    <property type="entry name" value="YhcR_OBF_like"/>
    <property type="match status" value="1"/>
</dbReference>
<proteinExistence type="predicted"/>
<gene>
    <name evidence="2" type="ordered locus">Tcur_3663</name>
</gene>
<dbReference type="eggNOG" id="COG2374">
    <property type="taxonomic scope" value="Bacteria"/>
</dbReference>
<dbReference type="EMBL" id="CP001738">
    <property type="protein sequence ID" value="ACY99196.1"/>
    <property type="molecule type" value="Genomic_DNA"/>
</dbReference>
<dbReference type="PANTHER" id="PTHR42834:SF1">
    <property type="entry name" value="ENDONUCLEASE_EXONUCLEASE_PHOSPHATASE FAMILY PROTEIN (AFU_ORTHOLOGUE AFUA_3G09210)"/>
    <property type="match status" value="1"/>
</dbReference>
<dbReference type="AlphaFoldDB" id="D1ACD7"/>
<dbReference type="GO" id="GO:0004519">
    <property type="term" value="F:endonuclease activity"/>
    <property type="evidence" value="ECO:0007669"/>
    <property type="project" value="UniProtKB-KW"/>
</dbReference>
<keyword evidence="2" id="KW-0540">Nuclease</keyword>
<organism evidence="2 3">
    <name type="scientific">Thermomonospora curvata (strain ATCC 19995 / DSM 43183 / JCM 3096 / KCTC 9072 / NBRC 15933 / NCIMB 10081 / Henssen B9)</name>
    <dbReference type="NCBI Taxonomy" id="471852"/>
    <lineage>
        <taxon>Bacteria</taxon>
        <taxon>Bacillati</taxon>
        <taxon>Actinomycetota</taxon>
        <taxon>Actinomycetes</taxon>
        <taxon>Streptosporangiales</taxon>
        <taxon>Thermomonosporaceae</taxon>
        <taxon>Thermomonospora</taxon>
    </lineage>
</organism>
<keyword evidence="2" id="KW-0255">Endonuclease</keyword>
<dbReference type="STRING" id="471852.Tcur_3663"/>
<dbReference type="KEGG" id="tcu:Tcur_3663"/>
<evidence type="ECO:0000313" key="3">
    <source>
        <dbReference type="Proteomes" id="UP000001918"/>
    </source>
</evidence>
<keyword evidence="3" id="KW-1185">Reference proteome</keyword>
<feature type="region of interest" description="Disordered" evidence="1">
    <location>
        <begin position="114"/>
        <end position="156"/>
    </location>
</feature>
<dbReference type="HOGENOM" id="CLU_003608_1_1_11"/>
<dbReference type="GO" id="GO:0004527">
    <property type="term" value="F:exonuclease activity"/>
    <property type="evidence" value="ECO:0007669"/>
    <property type="project" value="UniProtKB-KW"/>
</dbReference>
<reference evidence="2 3" key="1">
    <citation type="journal article" date="2011" name="Stand. Genomic Sci.">
        <title>Complete genome sequence of Thermomonospora curvata type strain (B9).</title>
        <authorList>
            <person name="Chertkov O."/>
            <person name="Sikorski J."/>
            <person name="Nolan M."/>
            <person name="Lapidus A."/>
            <person name="Lucas S."/>
            <person name="Del Rio T.G."/>
            <person name="Tice H."/>
            <person name="Cheng J.F."/>
            <person name="Goodwin L."/>
            <person name="Pitluck S."/>
            <person name="Liolios K."/>
            <person name="Ivanova N."/>
            <person name="Mavromatis K."/>
            <person name="Mikhailova N."/>
            <person name="Ovchinnikova G."/>
            <person name="Pati A."/>
            <person name="Chen A."/>
            <person name="Palaniappan K."/>
            <person name="Djao O.D."/>
            <person name="Land M."/>
            <person name="Hauser L."/>
            <person name="Chang Y.J."/>
            <person name="Jeffries C.D."/>
            <person name="Brettin T."/>
            <person name="Han C."/>
            <person name="Detter J.C."/>
            <person name="Rohde M."/>
            <person name="Goker M."/>
            <person name="Woyke T."/>
            <person name="Bristow J."/>
            <person name="Eisen J.A."/>
            <person name="Markowitz V."/>
            <person name="Hugenholtz P."/>
            <person name="Klenk H.P."/>
            <person name="Kyrpides N.C."/>
        </authorList>
    </citation>
    <scope>NUCLEOTIDE SEQUENCE [LARGE SCALE GENOMIC DNA]</scope>
    <source>
        <strain evidence="3">ATCC 19995 / DSM 43183 / JCM 3096 / KCTC 9072 / NBRC 15933 / NCIMB 10081 / Henssen B9</strain>
    </source>
</reference>
<evidence type="ECO:0000313" key="2">
    <source>
        <dbReference type="EMBL" id="ACY99196.1"/>
    </source>
</evidence>
<dbReference type="Gene3D" id="3.60.10.10">
    <property type="entry name" value="Endonuclease/exonuclease/phosphatase"/>
    <property type="match status" value="1"/>
</dbReference>
<evidence type="ECO:0000256" key="1">
    <source>
        <dbReference type="SAM" id="MobiDB-lite"/>
    </source>
</evidence>
<dbReference type="SUPFAM" id="SSF56219">
    <property type="entry name" value="DNase I-like"/>
    <property type="match status" value="1"/>
</dbReference>
<dbReference type="Proteomes" id="UP000001918">
    <property type="component" value="Chromosome"/>
</dbReference>